<reference evidence="2" key="1">
    <citation type="submission" date="2024-05" db="EMBL/GenBank/DDBJ databases">
        <title>30 novel species of actinomycetes from the DSMZ collection.</title>
        <authorList>
            <person name="Nouioui I."/>
        </authorList>
    </citation>
    <scope>NUCLEOTIDE SEQUENCE</scope>
    <source>
        <strain evidence="2">DSM 40473</strain>
    </source>
</reference>
<dbReference type="RefSeq" id="WP_311615245.1">
    <property type="nucleotide sequence ID" value="NZ_JAVRFI010000030.1"/>
</dbReference>
<name>A0ABU2SXT6_9ACTN</name>
<evidence type="ECO:0000313" key="3">
    <source>
        <dbReference type="Proteomes" id="UP001180531"/>
    </source>
</evidence>
<feature type="domain" description="Novel STAND NTPase 5" evidence="1">
    <location>
        <begin position="345"/>
        <end position="486"/>
    </location>
</feature>
<evidence type="ECO:0000313" key="2">
    <source>
        <dbReference type="EMBL" id="MDT0453406.1"/>
    </source>
</evidence>
<dbReference type="EMBL" id="JAVRFI010000030">
    <property type="protein sequence ID" value="MDT0453406.1"/>
    <property type="molecule type" value="Genomic_DNA"/>
</dbReference>
<proteinExistence type="predicted"/>
<gene>
    <name evidence="2" type="ORF">RM609_30615</name>
</gene>
<accession>A0ABU2SXT6</accession>
<dbReference type="Pfam" id="PF25199">
    <property type="entry name" value="nSTAND_NTPase5"/>
    <property type="match status" value="1"/>
</dbReference>
<evidence type="ECO:0000259" key="1">
    <source>
        <dbReference type="Pfam" id="PF25199"/>
    </source>
</evidence>
<organism evidence="2 3">
    <name type="scientific">Streptomyces hesseae</name>
    <dbReference type="NCBI Taxonomy" id="3075519"/>
    <lineage>
        <taxon>Bacteria</taxon>
        <taxon>Bacillati</taxon>
        <taxon>Actinomycetota</taxon>
        <taxon>Actinomycetes</taxon>
        <taxon>Kitasatosporales</taxon>
        <taxon>Streptomycetaceae</taxon>
        <taxon>Streptomyces</taxon>
    </lineage>
</organism>
<dbReference type="Pfam" id="PF13289">
    <property type="entry name" value="SIR2_2"/>
    <property type="match status" value="1"/>
</dbReference>
<keyword evidence="3" id="KW-1185">Reference proteome</keyword>
<sequence>MGPIDFGDITDLKIRLQVLAEEADRRLVTVFGSGISSEVLPGVPQLTDIFRDHVPKAGLARFDATVADAPDPGVRYQSAAAVLTRQAGEHTVMRAIRTAVLQACPDVPEKDVAEVARDEERCREHARTGNWLIPRGYQRFAQFFASLSGRVRGPIITTNFDPLIEIALGQAGVPAVPIPIPTDTTPTMQQLQEVNAQPVLHIHGYWTGLATSNVPTRITSDRPGLDDLLRRLLTNSVVLVVGYSGWLDGFMRGLRSQVLNNKADLLEAEVLWAAYETDAAAVTSGVIGDFVEAPGFSLYLGVDGHELFTDKLERHEAETEETSSPYGYSRVPRILADSASYQPGAFAEGSQPVWADAAPGCWPVLSSTVSLEQKVVECLRVGGGGGAVAIGPLGEGKSLALRQVAHAVAGSRPEWNALWREPGAPVLTKEWLNDVRAAGKTLICVDEADLIMDDMVSTKDVWAAEGSGIAFLLASHDRLWWQGAGSTLRPWIDDVLFHGITDGDARNIALTWQELGLLPGGSPEVETVAERLTTSAGVMAAESNTLFGAVLDVRYGADLGARVEDLVRKLHEIKLTDSVDLGDVFGGICVMQHALDKDGNRGKGASRSVIAAMAGLDPAFADGKILQTLGREAAVTFAGNRVYCRHPSIAATVVDYLHQEGTAEKVYELVGQAGGMRLVRKAATLEGYRDAYLLSRSLSAPESVWAARGAVKGTGQQVLESRVSLLRALRLEREQRTGAFARGLAPRLKTYDDYHGAVRAFLVEFSISLRDEGEPQTSAGLAALALDDGVGYSLVEDRAGYALVSLAKSAAALYAQTGDVATKEAPALCAILLERVRGKENASKYLSRYRPPAHHELRQLSTGKLCGRLATTFDKAAAQAIRATKVDLETHGVLSFDTLRRLADHSRWSASW</sequence>
<dbReference type="Proteomes" id="UP001180531">
    <property type="component" value="Unassembled WGS sequence"/>
</dbReference>
<protein>
    <submittedName>
        <fullName evidence="2">SIR2 family protein</fullName>
    </submittedName>
</protein>
<dbReference type="InterPro" id="IPR057574">
    <property type="entry name" value="nSTAND_NTPase5_dom"/>
</dbReference>
<comment type="caution">
    <text evidence="2">The sequence shown here is derived from an EMBL/GenBank/DDBJ whole genome shotgun (WGS) entry which is preliminary data.</text>
</comment>